<dbReference type="Proteomes" id="UP000464318">
    <property type="component" value="Chromosome"/>
</dbReference>
<reference evidence="1 2" key="1">
    <citation type="submission" date="2018-04" db="EMBL/GenBank/DDBJ databases">
        <title>Characteristic and Complete Genome Sequencing of A Novel Member of Infective Endocarditis Causative Bacteria: Bergeyella cardium QL-PH.</title>
        <authorList>
            <person name="Pan H."/>
            <person name="Sun E."/>
            <person name="Zhang Y."/>
        </authorList>
    </citation>
    <scope>NUCLEOTIDE SEQUENCE [LARGE SCALE GENOMIC DNA]</scope>
    <source>
        <strain evidence="1 2">HPQL</strain>
    </source>
</reference>
<dbReference type="AlphaFoldDB" id="A0A6P1QYI8"/>
<accession>A0A6P1QYI8</accession>
<evidence type="ECO:0000313" key="2">
    <source>
        <dbReference type="Proteomes" id="UP000464318"/>
    </source>
</evidence>
<dbReference type="KEGG" id="bcad:DBX24_08790"/>
<dbReference type="Gene3D" id="2.40.128.110">
    <property type="entry name" value="Lipid/polyisoprenoid-binding, YceI-like"/>
    <property type="match status" value="1"/>
</dbReference>
<gene>
    <name evidence="1" type="ORF">DBX24_08790</name>
</gene>
<dbReference type="SMART" id="SM00867">
    <property type="entry name" value="YceI"/>
    <property type="match status" value="1"/>
</dbReference>
<dbReference type="InterPro" id="IPR007372">
    <property type="entry name" value="Lipid/polyisoprenoid-bd_YceI"/>
</dbReference>
<dbReference type="InterPro" id="IPR036761">
    <property type="entry name" value="TTHA0802/YceI-like_sf"/>
</dbReference>
<dbReference type="SUPFAM" id="SSF101874">
    <property type="entry name" value="YceI-like"/>
    <property type="match status" value="1"/>
</dbReference>
<protein>
    <submittedName>
        <fullName evidence="1">YceI family protein</fullName>
    </submittedName>
</protein>
<evidence type="ECO:0000313" key="1">
    <source>
        <dbReference type="EMBL" id="QHN65971.1"/>
    </source>
</evidence>
<dbReference type="PANTHER" id="PTHR34406:SF1">
    <property type="entry name" value="PROTEIN YCEI"/>
    <property type="match status" value="1"/>
</dbReference>
<dbReference type="Pfam" id="PF04264">
    <property type="entry name" value="YceI"/>
    <property type="match status" value="1"/>
</dbReference>
<organism evidence="1 2">
    <name type="scientific">Bergeyella cardium</name>
    <dbReference type="NCBI Taxonomy" id="1585976"/>
    <lineage>
        <taxon>Bacteria</taxon>
        <taxon>Pseudomonadati</taxon>
        <taxon>Bacteroidota</taxon>
        <taxon>Flavobacteriia</taxon>
        <taxon>Flavobacteriales</taxon>
        <taxon>Weeksellaceae</taxon>
        <taxon>Bergeyella</taxon>
    </lineage>
</organism>
<name>A0A6P1QYI8_9FLAO</name>
<proteinExistence type="predicted"/>
<keyword evidence="2" id="KW-1185">Reference proteome</keyword>
<dbReference type="PROSITE" id="PS51257">
    <property type="entry name" value="PROKAR_LIPOPROTEIN"/>
    <property type="match status" value="1"/>
</dbReference>
<dbReference type="OrthoDB" id="951410at2"/>
<dbReference type="PANTHER" id="PTHR34406">
    <property type="entry name" value="PROTEIN YCEI"/>
    <property type="match status" value="1"/>
</dbReference>
<sequence length="218" mass="24330">MKRKIFIPTALGIFFMSLISCKKEQILTEKSEDNLTDTASVEHLAIDTATSAIEWKGFKVFKTDNMSHFGTLKFLEGEIKFKDNKVKGGVFSANMKTLKNTDLITDEEGKAQLEAHLKSDDFFAVEKFSTATYEITKLTPTEGGDYNTILEGKMTIKGITKPVSLKANIIINESSVSIYSEPTEINRKDFGVSFQSPAKDQIIKDVMEIQIAIKAPKK</sequence>
<dbReference type="EMBL" id="CP029149">
    <property type="protein sequence ID" value="QHN65971.1"/>
    <property type="molecule type" value="Genomic_DNA"/>
</dbReference>
<dbReference type="RefSeq" id="WP_160224623.1">
    <property type="nucleotide sequence ID" value="NZ_CP029149.1"/>
</dbReference>